<dbReference type="OrthoDB" id="5372708at2759"/>
<dbReference type="RefSeq" id="XP_001223248.1">
    <property type="nucleotide sequence ID" value="XM_001223247.1"/>
</dbReference>
<dbReference type="Proteomes" id="UP000001056">
    <property type="component" value="Unassembled WGS sequence"/>
</dbReference>
<dbReference type="VEuPathDB" id="FungiDB:CHGG_04034"/>
<dbReference type="eggNOG" id="ENOG502RVSP">
    <property type="taxonomic scope" value="Eukaryota"/>
</dbReference>
<dbReference type="HOGENOM" id="CLU_003335_0_0_1"/>
<sequence>MTRALYHRAKKAIVRRRLRERAAKKREREASLGARADDHGAQPSPSQRPRYGEGNTADDDVAEFDDFHLTDIAGADDEWIDELGGDLWEPYTAAINFDENDIAYTLIEVLNDEEHVVYPDPETGQYQLVDNAPLQEELAALAEYQYIADTVENHDDEAEGVAAVDEQEEEEVVADAIIVATPWAEYHAYGREPSDPFEGSESVPQPRKPHKLSDLVLGWGLYCIVHGVSRKQYAAQLQLLKMLGPVEKVRQLPESLDTLKRHVRESLPHIDMRTAKALPLNPKKLSSSRIVTAIMAGENPMQDLFFLNPVDFLARIQGSQLAGNMHYGMAELVDQPTELWHSMQWAGSVRTTSGEFAYYPPLPSKEPIFPGDIVDFECTFFSCKHCHSGQGKFHIGQVIAVYRDRRQHSRSLGVVGANPDAELSDSVDQAEEGGVVLLVARVLRGRIISKIIKERSVVIKTNLTKDEVSRRRDDIGFDYAYGSAVSFPDDPRARLGLPLIRRVFLQDQGALMPPCLVPPAPGVLEVTEFSRDTLIEKFVLSQYLHQIAAMPRREHTRQINVLPVTLGPHGANLEDVMKALIPLKALDRGTVVDVNGVQTLLCAPIIAFTGDMPQQQDNSGCLGVAANFGCRGCKVPADKRGDLDFDVLDQTRAHMEMLRLRRAMDDMQQKYRKQAFSTQHGLSIDAPAVQHIAPALDLISGRPSDTAHSEFNGITKMTHQVLLDAALKPESVVEYSKVLRRMPFPPSWARIQSPYNVLKYSLQEHARWSKGRNVVEILTIPRWRPLSRPTRSYRRPSPGTGQAARGMLQEYFETIFVSRRLFQLMCEAASRSTNTATGAAAARRRGATAGTTSVVGSRATSRAVSPAGSEAQVAIVPVEVVEEDEEAVDDAINIGQLTVAQKATKYRQWAQRPNVHVGLHYIDVFRRYGLASLLMVLPGELKHKLWKNIVTTTNHRNPEKDCLTYENMLQSVRLTLLDGFSHDEPDITAKLKGLASAAPTLFSVLLPRESLGRTDLEDEDDPSIGARVVDDMSHPDARVLVFVKTRVYKAMGFPVREGELSLPFSIQLRDAYQADYGKNIVVTSNWPIRWWKKVSFGDRYVAPMLPHFSANPPQPC</sequence>
<organism evidence="2 3">
    <name type="scientific">Chaetomium globosum (strain ATCC 6205 / CBS 148.51 / DSM 1962 / NBRC 6347 / NRRL 1970)</name>
    <name type="common">Soil fungus</name>
    <dbReference type="NCBI Taxonomy" id="306901"/>
    <lineage>
        <taxon>Eukaryota</taxon>
        <taxon>Fungi</taxon>
        <taxon>Dikarya</taxon>
        <taxon>Ascomycota</taxon>
        <taxon>Pezizomycotina</taxon>
        <taxon>Sordariomycetes</taxon>
        <taxon>Sordariomycetidae</taxon>
        <taxon>Sordariales</taxon>
        <taxon>Chaetomiaceae</taxon>
        <taxon>Chaetomium</taxon>
    </lineage>
</organism>
<accession>Q2H2G2</accession>
<protein>
    <submittedName>
        <fullName evidence="2">Uncharacterized protein</fullName>
    </submittedName>
</protein>
<name>Q2H2G2_CHAGB</name>
<gene>
    <name evidence="2" type="ORF">CHGG_04034</name>
</gene>
<evidence type="ECO:0000256" key="1">
    <source>
        <dbReference type="SAM" id="MobiDB-lite"/>
    </source>
</evidence>
<proteinExistence type="predicted"/>
<dbReference type="AlphaFoldDB" id="Q2H2G2"/>
<evidence type="ECO:0000313" key="3">
    <source>
        <dbReference type="Proteomes" id="UP000001056"/>
    </source>
</evidence>
<dbReference type="EMBL" id="CH408032">
    <property type="protein sequence ID" value="EAQ87415.1"/>
    <property type="molecule type" value="Genomic_DNA"/>
</dbReference>
<feature type="compositionally biased region" description="Basic and acidic residues" evidence="1">
    <location>
        <begin position="26"/>
        <end position="40"/>
    </location>
</feature>
<evidence type="ECO:0000313" key="2">
    <source>
        <dbReference type="EMBL" id="EAQ87415.1"/>
    </source>
</evidence>
<feature type="region of interest" description="Disordered" evidence="1">
    <location>
        <begin position="17"/>
        <end position="59"/>
    </location>
</feature>
<dbReference type="InParanoid" id="Q2H2G2"/>
<dbReference type="GeneID" id="4392390"/>
<keyword evidence="3" id="KW-1185">Reference proteome</keyword>
<reference evidence="3" key="1">
    <citation type="journal article" date="2015" name="Genome Announc.">
        <title>Draft genome sequence of the cellulolytic fungus Chaetomium globosum.</title>
        <authorList>
            <person name="Cuomo C.A."/>
            <person name="Untereiner W.A."/>
            <person name="Ma L.-J."/>
            <person name="Grabherr M."/>
            <person name="Birren B.W."/>
        </authorList>
    </citation>
    <scope>NUCLEOTIDE SEQUENCE [LARGE SCALE GENOMIC DNA]</scope>
    <source>
        <strain evidence="3">ATCC 6205 / CBS 148.51 / DSM 1962 / NBRC 6347 / NRRL 1970</strain>
    </source>
</reference>